<keyword evidence="6 12" id="KW-0347">Helicase</keyword>
<protein>
    <recommendedName>
        <fullName evidence="11 12">Replicative DNA helicase</fullName>
        <ecNumber evidence="11 12">5.6.2.3</ecNumber>
    </recommendedName>
</protein>
<proteinExistence type="inferred from homology"/>
<dbReference type="AlphaFoldDB" id="A0A7G9S0Q8"/>
<evidence type="ECO:0000256" key="1">
    <source>
        <dbReference type="ARBA" id="ARBA00008428"/>
    </source>
</evidence>
<dbReference type="SMART" id="SM00382">
    <property type="entry name" value="AAA"/>
    <property type="match status" value="1"/>
</dbReference>
<dbReference type="SUPFAM" id="SSF52540">
    <property type="entry name" value="P-loop containing nucleoside triphosphate hydrolases"/>
    <property type="match status" value="1"/>
</dbReference>
<organism evidence="14 15">
    <name type="scientific">Erysipelothrix inopinata</name>
    <dbReference type="NCBI Taxonomy" id="225084"/>
    <lineage>
        <taxon>Bacteria</taxon>
        <taxon>Bacillati</taxon>
        <taxon>Bacillota</taxon>
        <taxon>Erysipelotrichia</taxon>
        <taxon>Erysipelotrichales</taxon>
        <taxon>Erysipelotrichaceae</taxon>
        <taxon>Erysipelothrix</taxon>
    </lineage>
</organism>
<dbReference type="GO" id="GO:0005524">
    <property type="term" value="F:ATP binding"/>
    <property type="evidence" value="ECO:0007669"/>
    <property type="project" value="UniProtKB-UniRule"/>
</dbReference>
<evidence type="ECO:0000256" key="5">
    <source>
        <dbReference type="ARBA" id="ARBA00022801"/>
    </source>
</evidence>
<keyword evidence="3 12" id="KW-0235">DNA replication</keyword>
<evidence type="ECO:0000313" key="15">
    <source>
        <dbReference type="Proteomes" id="UP000515928"/>
    </source>
</evidence>
<comment type="catalytic activity">
    <reaction evidence="10 12">
        <text>ATP + H2O = ADP + phosphate + H(+)</text>
        <dbReference type="Rhea" id="RHEA:13065"/>
        <dbReference type="ChEBI" id="CHEBI:15377"/>
        <dbReference type="ChEBI" id="CHEBI:15378"/>
        <dbReference type="ChEBI" id="CHEBI:30616"/>
        <dbReference type="ChEBI" id="CHEBI:43474"/>
        <dbReference type="ChEBI" id="CHEBI:456216"/>
        <dbReference type="EC" id="5.6.2.3"/>
    </reaction>
</comment>
<evidence type="ECO:0000256" key="7">
    <source>
        <dbReference type="ARBA" id="ARBA00022840"/>
    </source>
</evidence>
<dbReference type="GO" id="GO:0016787">
    <property type="term" value="F:hydrolase activity"/>
    <property type="evidence" value="ECO:0007669"/>
    <property type="project" value="UniProtKB-KW"/>
</dbReference>
<dbReference type="Proteomes" id="UP000515928">
    <property type="component" value="Chromosome"/>
</dbReference>
<dbReference type="Pfam" id="PF00772">
    <property type="entry name" value="DnaB"/>
    <property type="match status" value="1"/>
</dbReference>
<evidence type="ECO:0000256" key="11">
    <source>
        <dbReference type="NCBIfam" id="TIGR00665"/>
    </source>
</evidence>
<dbReference type="GO" id="GO:1990077">
    <property type="term" value="C:primosome complex"/>
    <property type="evidence" value="ECO:0007669"/>
    <property type="project" value="UniProtKB-UniRule"/>
</dbReference>
<evidence type="ECO:0000256" key="6">
    <source>
        <dbReference type="ARBA" id="ARBA00022806"/>
    </source>
</evidence>
<dbReference type="InterPro" id="IPR027417">
    <property type="entry name" value="P-loop_NTPase"/>
</dbReference>
<evidence type="ECO:0000256" key="10">
    <source>
        <dbReference type="ARBA" id="ARBA00048954"/>
    </source>
</evidence>
<dbReference type="CDD" id="cd00984">
    <property type="entry name" value="DnaB_C"/>
    <property type="match status" value="1"/>
</dbReference>
<keyword evidence="5 12" id="KW-0378">Hydrolase</keyword>
<dbReference type="InterPro" id="IPR007692">
    <property type="entry name" value="DNA_helicase_DnaB"/>
</dbReference>
<keyword evidence="7 12" id="KW-0067">ATP-binding</keyword>
<feature type="domain" description="SF4 helicase" evidence="13">
    <location>
        <begin position="174"/>
        <end position="454"/>
    </location>
</feature>
<dbReference type="GO" id="GO:0003677">
    <property type="term" value="F:DNA binding"/>
    <property type="evidence" value="ECO:0007669"/>
    <property type="project" value="UniProtKB-UniRule"/>
</dbReference>
<evidence type="ECO:0000313" key="14">
    <source>
        <dbReference type="EMBL" id="QNN61433.1"/>
    </source>
</evidence>
<dbReference type="InterPro" id="IPR007694">
    <property type="entry name" value="DNA_helicase_DnaB-like_C"/>
</dbReference>
<dbReference type="NCBIfam" id="TIGR00665">
    <property type="entry name" value="DnaB"/>
    <property type="match status" value="1"/>
</dbReference>
<name>A0A7G9S0Q8_9FIRM</name>
<sequence length="454" mass="51185">MRKLPYSQDAEMALLGTLMVFPESVHAVQEYNLQVDDFYNTEHQRIFSHMLEIIETGRILDATTLISRMKDHNEIDSVGGMDYLFSLTQNSAAPVSLKHYIEVVQEKAQIRRLIAVGQMISEKGFDTSTNLDALLDLAESSVLEVTRVRRTEDMQKSKDVVAEFLENLRRIQENKDRITGLKTGYNSLNSLMNGLQRGDLIILAARPSVGKTAFALNLGLNVARHNDSGKAGVAIFSLEMPATHLMSRMIAAQSSVKSEFLKTGYLNDDQSNQLHMAAGVLSQTNIFIDDSSTVTIPEIFSKCRKLKAEGTLDLIIIDYIQLISGRGNTESRQQEVSEISRGLKQLAREMNVPVIALSQLSRNVEKRDVKIPQLSDLRESGSIEQDADIVMFLYREEYYNRNNEDNDEPKPQQNDDGTQEVLVKIAKHRQGALADVYMRFDPTISKFYDVANER</sequence>
<dbReference type="PANTHER" id="PTHR30153:SF2">
    <property type="entry name" value="REPLICATIVE DNA HELICASE"/>
    <property type="match status" value="1"/>
</dbReference>
<evidence type="ECO:0000256" key="4">
    <source>
        <dbReference type="ARBA" id="ARBA00022741"/>
    </source>
</evidence>
<comment type="similarity">
    <text evidence="1 12">Belongs to the helicase family. DnaB subfamily.</text>
</comment>
<dbReference type="EMBL" id="CP060715">
    <property type="protein sequence ID" value="QNN61433.1"/>
    <property type="molecule type" value="Genomic_DNA"/>
</dbReference>
<reference evidence="14 15" key="1">
    <citation type="submission" date="2020-08" db="EMBL/GenBank/DDBJ databases">
        <title>Genome sequence of Erysipelothrix inopinata DSM 15511T.</title>
        <authorList>
            <person name="Hyun D.-W."/>
            <person name="Bae J.-W."/>
        </authorList>
    </citation>
    <scope>NUCLEOTIDE SEQUENCE [LARGE SCALE GENOMIC DNA]</scope>
    <source>
        <strain evidence="14 15">DSM 15511</strain>
    </source>
</reference>
<dbReference type="KEGG" id="eio:H9L01_03435"/>
<comment type="function">
    <text evidence="12">The main replicative DNA helicase, it participates in initiation and elongation during chromosome replication. Travels ahead of the DNA replisome, separating dsDNA into templates for DNA synthesis. A processive ATP-dependent 5'-3' DNA helicase it has DNA-dependent ATPase activity.</text>
</comment>
<dbReference type="GO" id="GO:0043139">
    <property type="term" value="F:5'-3' DNA helicase activity"/>
    <property type="evidence" value="ECO:0007669"/>
    <property type="project" value="UniProtKB-EC"/>
</dbReference>
<evidence type="ECO:0000256" key="3">
    <source>
        <dbReference type="ARBA" id="ARBA00022705"/>
    </source>
</evidence>
<dbReference type="RefSeq" id="WP_187534634.1">
    <property type="nucleotide sequence ID" value="NZ_CBCSHU010000006.1"/>
</dbReference>
<keyword evidence="15" id="KW-1185">Reference proteome</keyword>
<evidence type="ECO:0000259" key="13">
    <source>
        <dbReference type="PROSITE" id="PS51199"/>
    </source>
</evidence>
<dbReference type="SUPFAM" id="SSF48024">
    <property type="entry name" value="N-terminal domain of DnaB helicase"/>
    <property type="match status" value="1"/>
</dbReference>
<keyword evidence="2 12" id="KW-0639">Primosome</keyword>
<dbReference type="GO" id="GO:0006269">
    <property type="term" value="P:DNA replication, synthesis of primer"/>
    <property type="evidence" value="ECO:0007669"/>
    <property type="project" value="UniProtKB-UniRule"/>
</dbReference>
<dbReference type="InterPro" id="IPR003593">
    <property type="entry name" value="AAA+_ATPase"/>
</dbReference>
<evidence type="ECO:0000256" key="8">
    <source>
        <dbReference type="ARBA" id="ARBA00023125"/>
    </source>
</evidence>
<keyword evidence="9" id="KW-0413">Isomerase</keyword>
<keyword evidence="8 12" id="KW-0238">DNA-binding</keyword>
<dbReference type="InterPro" id="IPR036185">
    <property type="entry name" value="DNA_heli_DnaB-like_N_sf"/>
</dbReference>
<dbReference type="Gene3D" id="3.40.50.300">
    <property type="entry name" value="P-loop containing nucleotide triphosphate hydrolases"/>
    <property type="match status" value="1"/>
</dbReference>
<accession>A0A7G9S0Q8</accession>
<dbReference type="InterPro" id="IPR016136">
    <property type="entry name" value="DNA_helicase_N/primase_C"/>
</dbReference>
<evidence type="ECO:0000256" key="2">
    <source>
        <dbReference type="ARBA" id="ARBA00022515"/>
    </source>
</evidence>
<dbReference type="InterPro" id="IPR007693">
    <property type="entry name" value="DNA_helicase_DnaB-like_N"/>
</dbReference>
<dbReference type="PANTHER" id="PTHR30153">
    <property type="entry name" value="REPLICATIVE DNA HELICASE DNAB"/>
    <property type="match status" value="1"/>
</dbReference>
<dbReference type="EC" id="5.6.2.3" evidence="11 12"/>
<gene>
    <name evidence="14" type="primary">dnaB</name>
    <name evidence="14" type="ORF">H9L01_03435</name>
</gene>
<evidence type="ECO:0000256" key="9">
    <source>
        <dbReference type="ARBA" id="ARBA00023235"/>
    </source>
</evidence>
<dbReference type="GO" id="GO:0005829">
    <property type="term" value="C:cytosol"/>
    <property type="evidence" value="ECO:0007669"/>
    <property type="project" value="TreeGrafter"/>
</dbReference>
<dbReference type="Pfam" id="PF03796">
    <property type="entry name" value="DnaB_C"/>
    <property type="match status" value="1"/>
</dbReference>
<evidence type="ECO:0000256" key="12">
    <source>
        <dbReference type="RuleBase" id="RU362085"/>
    </source>
</evidence>
<dbReference type="PROSITE" id="PS51199">
    <property type="entry name" value="SF4_HELICASE"/>
    <property type="match status" value="1"/>
</dbReference>
<keyword evidence="4 12" id="KW-0547">Nucleotide-binding</keyword>
<dbReference type="Gene3D" id="1.10.860.10">
    <property type="entry name" value="DNAb Helicase, Chain A"/>
    <property type="match status" value="1"/>
</dbReference>